<dbReference type="SUPFAM" id="SSF52540">
    <property type="entry name" value="P-loop containing nucleoside triphosphate hydrolases"/>
    <property type="match status" value="1"/>
</dbReference>
<evidence type="ECO:0000259" key="7">
    <source>
        <dbReference type="PROSITE" id="PS50901"/>
    </source>
</evidence>
<keyword evidence="6" id="KW-0472">Membrane</keyword>
<dbReference type="Proteomes" id="UP000775877">
    <property type="component" value="Unassembled WGS sequence"/>
</dbReference>
<dbReference type="Gene3D" id="3.30.980.40">
    <property type="match status" value="1"/>
</dbReference>
<feature type="binding site" evidence="5">
    <location>
        <begin position="410"/>
        <end position="417"/>
    </location>
    <ligand>
        <name>ATP</name>
        <dbReference type="ChEBI" id="CHEBI:30616"/>
    </ligand>
</feature>
<feature type="transmembrane region" description="Helical" evidence="6">
    <location>
        <begin position="84"/>
        <end position="103"/>
    </location>
</feature>
<dbReference type="Gene3D" id="3.40.50.300">
    <property type="entry name" value="P-loop containing nucleotide triphosphate hydrolases"/>
    <property type="match status" value="1"/>
</dbReference>
<dbReference type="Pfam" id="PF17854">
    <property type="entry name" value="FtsK_alpha"/>
    <property type="match status" value="1"/>
</dbReference>
<comment type="caution">
    <text evidence="8">The sequence shown here is derived from an EMBL/GenBank/DDBJ whole genome shotgun (WGS) entry which is preliminary data.</text>
</comment>
<dbReference type="SMART" id="SM00843">
    <property type="entry name" value="Ftsk_gamma"/>
    <property type="match status" value="1"/>
</dbReference>
<dbReference type="InterPro" id="IPR036388">
    <property type="entry name" value="WH-like_DNA-bd_sf"/>
</dbReference>
<keyword evidence="2 5" id="KW-0547">Nucleotide-binding</keyword>
<feature type="domain" description="FtsK" evidence="7">
    <location>
        <begin position="393"/>
        <end position="581"/>
    </location>
</feature>
<evidence type="ECO:0000256" key="4">
    <source>
        <dbReference type="ARBA" id="ARBA00023125"/>
    </source>
</evidence>
<accession>A0A955L2F1</accession>
<dbReference type="Pfam" id="PF09397">
    <property type="entry name" value="FtsK_gamma"/>
    <property type="match status" value="1"/>
</dbReference>
<evidence type="ECO:0000313" key="9">
    <source>
        <dbReference type="Proteomes" id="UP000775877"/>
    </source>
</evidence>
<dbReference type="InterPro" id="IPR050206">
    <property type="entry name" value="FtsK/SpoIIIE/SftA"/>
</dbReference>
<evidence type="ECO:0000313" key="8">
    <source>
        <dbReference type="EMBL" id="MCA9381665.1"/>
    </source>
</evidence>
<dbReference type="EMBL" id="JAGQLJ010000154">
    <property type="protein sequence ID" value="MCA9381665.1"/>
    <property type="molecule type" value="Genomic_DNA"/>
</dbReference>
<dbReference type="InterPro" id="IPR018541">
    <property type="entry name" value="Ftsk_gamma"/>
</dbReference>
<evidence type="ECO:0000256" key="2">
    <source>
        <dbReference type="ARBA" id="ARBA00022741"/>
    </source>
</evidence>
<gene>
    <name evidence="8" type="ORF">KC678_05345</name>
</gene>
<dbReference type="PROSITE" id="PS50901">
    <property type="entry name" value="FTSK"/>
    <property type="match status" value="1"/>
</dbReference>
<dbReference type="SUPFAM" id="SSF46785">
    <property type="entry name" value="Winged helix' DNA-binding domain"/>
    <property type="match status" value="1"/>
</dbReference>
<dbReference type="InterPro" id="IPR041027">
    <property type="entry name" value="FtsK_alpha"/>
</dbReference>
<feature type="transmembrane region" description="Helical" evidence="6">
    <location>
        <begin position="20"/>
        <end position="39"/>
    </location>
</feature>
<proteinExistence type="inferred from homology"/>
<keyword evidence="3 5" id="KW-0067">ATP-binding</keyword>
<dbReference type="PANTHER" id="PTHR22683:SF41">
    <property type="entry name" value="DNA TRANSLOCASE FTSK"/>
    <property type="match status" value="1"/>
</dbReference>
<evidence type="ECO:0000256" key="5">
    <source>
        <dbReference type="PROSITE-ProRule" id="PRU00289"/>
    </source>
</evidence>
<reference evidence="8" key="2">
    <citation type="journal article" date="2021" name="Microbiome">
        <title>Successional dynamics and alternative stable states in a saline activated sludge microbial community over 9 years.</title>
        <authorList>
            <person name="Wang Y."/>
            <person name="Ye J."/>
            <person name="Ju F."/>
            <person name="Liu L."/>
            <person name="Boyd J.A."/>
            <person name="Deng Y."/>
            <person name="Parks D.H."/>
            <person name="Jiang X."/>
            <person name="Yin X."/>
            <person name="Woodcroft B.J."/>
            <person name="Tyson G.W."/>
            <person name="Hugenholtz P."/>
            <person name="Polz M.F."/>
            <person name="Zhang T."/>
        </authorList>
    </citation>
    <scope>NUCLEOTIDE SEQUENCE</scope>
    <source>
        <strain evidence="8">HKST-UBA13</strain>
    </source>
</reference>
<dbReference type="Pfam" id="PF01580">
    <property type="entry name" value="FtsK_SpoIIIE"/>
    <property type="match status" value="1"/>
</dbReference>
<sequence length="734" mass="80459">MGRRKKNKFTYDSKETQTFAGLVFIILGVFFGIAVFSSAEDQGTIFEQARVIFGSATVLLSPYLVMVGLRLLGIKTPFMSTLSLTAQGLLVVIAAGLMTAFTSQPWEEIKLDSTITEGGKVGYYIIVSIFGDGFPTQAATKLILILLTLPLIPIAASFSLNNTVEIIGKALSYLKELISKLFFYQDEEDQVEEEPVKASRFGDFNNLLKNKSQDDDGPEPMPTVMPKKKVAENQDINYKEGDLGEDGLQQESLQFPNWKLPPLSLLFPYKKSQAKEASIKQNADIIEQILASFGIEASVEDAYIGPSVVQYALNIPLGIKVSKVATLAENIALALGVDSKAVRVDTIPETTFLGIEVPRTNRDLVRMKELMESENMLQTSVQLPVPIGKDINGEAVIGNIQKMPHLLIAGATGSGKSILTNTFITSLIMKLTPDEVKLILVDPKQVELMDYNGIPHLLTPVITDMDKVVNALKWLVGEMETRYTNMAKEQVRNIEAYNQKKGFAAMPYIVVVIDEMADMMMTSNRVESENAIVRLAQKARAVGIHLILATQRPSVNVITGIIKANIPGRIGMSVTSSTDSRVILDRIGAESLMGAGDLLYKAPDKTKAERLQSGFIEQEEVIRVVQYIKDQAPEVEYKTGITEKHLSDEEASAEALGDISGDDLVEQAIHVVVRAGKGSSSYLQRRLNIGFNRAARLLEELEEAGVVGPPNGSKPREVLVSDADAFIEQLKQSV</sequence>
<name>A0A955L2F1_9BACT</name>
<dbReference type="GO" id="GO:0005524">
    <property type="term" value="F:ATP binding"/>
    <property type="evidence" value="ECO:0007669"/>
    <property type="project" value="UniProtKB-UniRule"/>
</dbReference>
<evidence type="ECO:0000256" key="1">
    <source>
        <dbReference type="ARBA" id="ARBA00006474"/>
    </source>
</evidence>
<dbReference type="PANTHER" id="PTHR22683">
    <property type="entry name" value="SPORULATION PROTEIN RELATED"/>
    <property type="match status" value="1"/>
</dbReference>
<feature type="transmembrane region" description="Helical" evidence="6">
    <location>
        <begin position="51"/>
        <end position="72"/>
    </location>
</feature>
<comment type="similarity">
    <text evidence="1">Belongs to the FtsK/SpoIIIE/SftA family.</text>
</comment>
<keyword evidence="6" id="KW-1133">Transmembrane helix</keyword>
<dbReference type="InterPro" id="IPR036390">
    <property type="entry name" value="WH_DNA-bd_sf"/>
</dbReference>
<dbReference type="InterPro" id="IPR003593">
    <property type="entry name" value="AAA+_ATPase"/>
</dbReference>
<keyword evidence="6" id="KW-0812">Transmembrane</keyword>
<dbReference type="InterPro" id="IPR027417">
    <property type="entry name" value="P-loop_NTPase"/>
</dbReference>
<dbReference type="Gene3D" id="1.10.10.10">
    <property type="entry name" value="Winged helix-like DNA-binding domain superfamily/Winged helix DNA-binding domain"/>
    <property type="match status" value="1"/>
</dbReference>
<keyword evidence="4" id="KW-0238">DNA-binding</keyword>
<dbReference type="GO" id="GO:0003677">
    <property type="term" value="F:DNA binding"/>
    <property type="evidence" value="ECO:0007669"/>
    <property type="project" value="UniProtKB-KW"/>
</dbReference>
<dbReference type="InterPro" id="IPR002543">
    <property type="entry name" value="FtsK_dom"/>
</dbReference>
<protein>
    <submittedName>
        <fullName evidence="8">DNA translocase FtsK</fullName>
    </submittedName>
</protein>
<dbReference type="AlphaFoldDB" id="A0A955L2F1"/>
<evidence type="ECO:0000256" key="3">
    <source>
        <dbReference type="ARBA" id="ARBA00022840"/>
    </source>
</evidence>
<evidence type="ECO:0000256" key="6">
    <source>
        <dbReference type="SAM" id="Phobius"/>
    </source>
</evidence>
<dbReference type="SMART" id="SM00382">
    <property type="entry name" value="AAA"/>
    <property type="match status" value="1"/>
</dbReference>
<reference evidence="8" key="1">
    <citation type="submission" date="2020-04" db="EMBL/GenBank/DDBJ databases">
        <authorList>
            <person name="Zhang T."/>
        </authorList>
    </citation>
    <scope>NUCLEOTIDE SEQUENCE</scope>
    <source>
        <strain evidence="8">HKST-UBA13</strain>
    </source>
</reference>
<organism evidence="8 9">
    <name type="scientific">Candidatus Dojkabacteria bacterium</name>
    <dbReference type="NCBI Taxonomy" id="2099670"/>
    <lineage>
        <taxon>Bacteria</taxon>
        <taxon>Candidatus Dojkabacteria</taxon>
    </lineage>
</organism>